<feature type="domain" description="Zinc finger CGNR" evidence="1">
    <location>
        <begin position="148"/>
        <end position="190"/>
    </location>
</feature>
<dbReference type="PANTHER" id="PTHR35525:SF3">
    <property type="entry name" value="BLL6575 PROTEIN"/>
    <property type="match status" value="1"/>
</dbReference>
<dbReference type="Gene3D" id="1.10.3300.10">
    <property type="entry name" value="Jann2411-like domain"/>
    <property type="match status" value="1"/>
</dbReference>
<dbReference type="InterPro" id="IPR023286">
    <property type="entry name" value="ABATE_dom_sf"/>
</dbReference>
<dbReference type="InterPro" id="IPR021005">
    <property type="entry name" value="Znf_CGNR"/>
</dbReference>
<dbReference type="PANTHER" id="PTHR35525">
    <property type="entry name" value="BLL6575 PROTEIN"/>
    <property type="match status" value="1"/>
</dbReference>
<reference evidence="2 3" key="1">
    <citation type="journal article" date="2019" name="Int. J. Syst. Evol. Microbiol.">
        <title>The Global Catalogue of Microorganisms (GCM) 10K type strain sequencing project: providing services to taxonomists for standard genome sequencing and annotation.</title>
        <authorList>
            <consortium name="The Broad Institute Genomics Platform"/>
            <consortium name="The Broad Institute Genome Sequencing Center for Infectious Disease"/>
            <person name="Wu L."/>
            <person name="Ma J."/>
        </authorList>
    </citation>
    <scope>NUCLEOTIDE SEQUENCE [LARGE SCALE GENOMIC DNA]</scope>
    <source>
        <strain evidence="2 3">JCM 14560</strain>
    </source>
</reference>
<dbReference type="Proteomes" id="UP001422759">
    <property type="component" value="Unassembled WGS sequence"/>
</dbReference>
<dbReference type="InterPro" id="IPR010852">
    <property type="entry name" value="ABATE"/>
</dbReference>
<keyword evidence="3" id="KW-1185">Reference proteome</keyword>
<protein>
    <submittedName>
        <fullName evidence="2">CGNR zinc finger domain-containing protein</fullName>
    </submittedName>
</protein>
<comment type="caution">
    <text evidence="2">The sequence shown here is derived from an EMBL/GenBank/DDBJ whole genome shotgun (WGS) entry which is preliminary data.</text>
</comment>
<accession>A0ABN2Z8Z9</accession>
<gene>
    <name evidence="2" type="ORF">GCM10009760_20090</name>
</gene>
<dbReference type="Pfam" id="PF11706">
    <property type="entry name" value="zf-CGNR"/>
    <property type="match status" value="1"/>
</dbReference>
<dbReference type="RefSeq" id="WP_344463037.1">
    <property type="nucleotide sequence ID" value="NZ_BAAANT010000008.1"/>
</dbReference>
<proteinExistence type="predicted"/>
<evidence type="ECO:0000313" key="3">
    <source>
        <dbReference type="Proteomes" id="UP001422759"/>
    </source>
</evidence>
<evidence type="ECO:0000313" key="2">
    <source>
        <dbReference type="EMBL" id="GAA2138632.1"/>
    </source>
</evidence>
<dbReference type="Pfam" id="PF07336">
    <property type="entry name" value="ABATE"/>
    <property type="match status" value="1"/>
</dbReference>
<name>A0ABN2Z8Z9_9ACTN</name>
<organism evidence="2 3">
    <name type="scientific">Kitasatospora kazusensis</name>
    <dbReference type="NCBI Taxonomy" id="407974"/>
    <lineage>
        <taxon>Bacteria</taxon>
        <taxon>Bacillati</taxon>
        <taxon>Actinomycetota</taxon>
        <taxon>Actinomycetes</taxon>
        <taxon>Kitasatosporales</taxon>
        <taxon>Streptomycetaceae</taxon>
        <taxon>Kitasatospora</taxon>
    </lineage>
</organism>
<dbReference type="SUPFAM" id="SSF160904">
    <property type="entry name" value="Jann2411-like"/>
    <property type="match status" value="1"/>
</dbReference>
<evidence type="ECO:0000259" key="1">
    <source>
        <dbReference type="Pfam" id="PF11706"/>
    </source>
</evidence>
<sequence>MSTSTDLRFDTGRVCLDLLATMGGNLGPDPVERLDSPERLAAWLHGTGIVPADEPLTVDATTLAAFVALRACLHRVIHRELAGEPAAGHDLDRLNRITQAGPPRSRLVRSDSGALHRRLAAPPHLEELLAAVGEDAVRLLASPERGLLRECEGAVCDLVYLDASRGHRRRWCSPATCGNRHNVAAHRARKTEPH</sequence>
<dbReference type="EMBL" id="BAAANT010000008">
    <property type="protein sequence ID" value="GAA2138632.1"/>
    <property type="molecule type" value="Genomic_DNA"/>
</dbReference>